<dbReference type="PANTHER" id="PTHR19331">
    <property type="entry name" value="SCAVENGER RECEPTOR DOMAIN-CONTAINING"/>
    <property type="match status" value="1"/>
</dbReference>
<keyword evidence="1 6" id="KW-0732">Signal</keyword>
<evidence type="ECO:0000256" key="4">
    <source>
        <dbReference type="ARBA" id="ARBA00023180"/>
    </source>
</evidence>
<dbReference type="SUPFAM" id="SSF56487">
    <property type="entry name" value="SRCR-like"/>
    <property type="match status" value="3"/>
</dbReference>
<feature type="domain" description="SRCR" evidence="7">
    <location>
        <begin position="224"/>
        <end position="323"/>
    </location>
</feature>
<feature type="signal peptide" evidence="6">
    <location>
        <begin position="1"/>
        <end position="19"/>
    </location>
</feature>
<dbReference type="AlphaFoldDB" id="A0A3N0XD52"/>
<feature type="chain" id="PRO_5017981869" evidence="6">
    <location>
        <begin position="20"/>
        <end position="344"/>
    </location>
</feature>
<feature type="domain" description="SRCR" evidence="7">
    <location>
        <begin position="22"/>
        <end position="122"/>
    </location>
</feature>
<dbReference type="Pfam" id="PF00530">
    <property type="entry name" value="SRCR"/>
    <property type="match status" value="3"/>
</dbReference>
<evidence type="ECO:0000313" key="9">
    <source>
        <dbReference type="Proteomes" id="UP000281406"/>
    </source>
</evidence>
<dbReference type="FunFam" id="3.10.250.10:FF:000013">
    <property type="entry name" value="CD163 molecule like 1"/>
    <property type="match status" value="1"/>
</dbReference>
<dbReference type="PANTHER" id="PTHR19331:SF487">
    <property type="entry name" value="SOLUBLE SCAVENGER RECEPTOR CYSTEINE-RICH DOMAIN-CONTAINING PROTEIN SSC5D"/>
    <property type="match status" value="1"/>
</dbReference>
<keyword evidence="2" id="KW-0677">Repeat</keyword>
<feature type="disulfide bond" evidence="5">
    <location>
        <begin position="60"/>
        <end position="121"/>
    </location>
</feature>
<dbReference type="GO" id="GO:0016020">
    <property type="term" value="C:membrane"/>
    <property type="evidence" value="ECO:0007669"/>
    <property type="project" value="InterPro"/>
</dbReference>
<comment type="caution">
    <text evidence="5">Lacks conserved residue(s) required for the propagation of feature annotation.</text>
</comment>
<comment type="caution">
    <text evidence="8">The sequence shown here is derived from an EMBL/GenBank/DDBJ whole genome shotgun (WGS) entry which is preliminary data.</text>
</comment>
<evidence type="ECO:0000256" key="2">
    <source>
        <dbReference type="ARBA" id="ARBA00022737"/>
    </source>
</evidence>
<dbReference type="EMBL" id="RJVU01079840">
    <property type="protein sequence ID" value="ROI15263.1"/>
    <property type="molecule type" value="Genomic_DNA"/>
</dbReference>
<keyword evidence="4" id="KW-0325">Glycoprotein</keyword>
<dbReference type="FunFam" id="3.10.250.10:FF:000006">
    <property type="entry name" value="neurotrypsin isoform X2"/>
    <property type="match status" value="1"/>
</dbReference>
<gene>
    <name evidence="8" type="ORF">DPX16_0418</name>
</gene>
<dbReference type="PROSITE" id="PS00420">
    <property type="entry name" value="SRCR_1"/>
    <property type="match status" value="1"/>
</dbReference>
<accession>A0A3N0XD52</accession>
<feature type="domain" description="SRCR" evidence="7">
    <location>
        <begin position="124"/>
        <end position="221"/>
    </location>
</feature>
<sequence length="344" mass="37187">MESYLTLIFLSSVLRLATAGKVRLVGGNNSCAGRVEVYYRGEWGTVCDDYWDLRNTAVVCRELGCDYTSNTMRAAHFGPGSGKILKDNVLCSGSESTILNCNSAKTSDINCEHSEDVGVICSGIRLVGGSRCSGRLEVPHGNTWMSVCAAAFDQQDAEVVCRELDCGAPVQVLGEDAFGKGDAQMWTQEIQCRGDEYQFALCPMLPSHNCSYDNDVSVVCAETVRLVGGKSSCAGRVEVLHDGQWGTVHDDGWDIHDAAVVCRELGCGEALSAPKNAHFGEGSGKIWIHDVQCTGSESTLMNCRFNGWGIEAKHTEDAGVICSGKLIYAFSIIIINLFYHRIPG</sequence>
<protein>
    <submittedName>
        <fullName evidence="8">Deleted in malignant brain tumors 1 protein</fullName>
    </submittedName>
</protein>
<evidence type="ECO:0000313" key="8">
    <source>
        <dbReference type="EMBL" id="ROI15263.1"/>
    </source>
</evidence>
<dbReference type="Gene3D" id="3.10.250.10">
    <property type="entry name" value="SRCR-like domain"/>
    <property type="match status" value="3"/>
</dbReference>
<feature type="disulfide bond" evidence="5">
    <location>
        <begin position="47"/>
        <end position="111"/>
    </location>
</feature>
<keyword evidence="3 5" id="KW-1015">Disulfide bond</keyword>
<evidence type="ECO:0000256" key="1">
    <source>
        <dbReference type="ARBA" id="ARBA00022729"/>
    </source>
</evidence>
<dbReference type="SMART" id="SM00202">
    <property type="entry name" value="SR"/>
    <property type="match status" value="3"/>
</dbReference>
<dbReference type="InterPro" id="IPR036772">
    <property type="entry name" value="SRCR-like_dom_sf"/>
</dbReference>
<dbReference type="PRINTS" id="PR00258">
    <property type="entry name" value="SPERACTRCPTR"/>
</dbReference>
<keyword evidence="9" id="KW-1185">Reference proteome</keyword>
<evidence type="ECO:0000256" key="6">
    <source>
        <dbReference type="SAM" id="SignalP"/>
    </source>
</evidence>
<proteinExistence type="predicted"/>
<evidence type="ECO:0000256" key="5">
    <source>
        <dbReference type="PROSITE-ProRule" id="PRU00196"/>
    </source>
</evidence>
<evidence type="ECO:0000256" key="3">
    <source>
        <dbReference type="ARBA" id="ARBA00023157"/>
    </source>
</evidence>
<dbReference type="InterPro" id="IPR001190">
    <property type="entry name" value="SRCR"/>
</dbReference>
<dbReference type="FunFam" id="3.10.250.10:FF:000009">
    <property type="entry name" value="WC1"/>
    <property type="match status" value="1"/>
</dbReference>
<dbReference type="OrthoDB" id="536948at2759"/>
<feature type="disulfide bond" evidence="5">
    <location>
        <begin position="293"/>
        <end position="303"/>
    </location>
</feature>
<organism evidence="8 9">
    <name type="scientific">Anabarilius grahami</name>
    <name type="common">Kanglang fish</name>
    <name type="synonym">Barilius grahami</name>
    <dbReference type="NCBI Taxonomy" id="495550"/>
    <lineage>
        <taxon>Eukaryota</taxon>
        <taxon>Metazoa</taxon>
        <taxon>Chordata</taxon>
        <taxon>Craniata</taxon>
        <taxon>Vertebrata</taxon>
        <taxon>Euteleostomi</taxon>
        <taxon>Actinopterygii</taxon>
        <taxon>Neopterygii</taxon>
        <taxon>Teleostei</taxon>
        <taxon>Ostariophysi</taxon>
        <taxon>Cypriniformes</taxon>
        <taxon>Xenocyprididae</taxon>
        <taxon>Xenocypridinae</taxon>
        <taxon>Xenocypridinae incertae sedis</taxon>
        <taxon>Anabarilius</taxon>
    </lineage>
</organism>
<name>A0A3N0XD52_ANAGA</name>
<dbReference type="PROSITE" id="PS50287">
    <property type="entry name" value="SRCR_2"/>
    <property type="match status" value="3"/>
</dbReference>
<evidence type="ECO:0000259" key="7">
    <source>
        <dbReference type="PROSITE" id="PS50287"/>
    </source>
</evidence>
<feature type="disulfide bond" evidence="5">
    <location>
        <begin position="192"/>
        <end position="202"/>
    </location>
</feature>
<dbReference type="Proteomes" id="UP000281406">
    <property type="component" value="Unassembled WGS sequence"/>
</dbReference>
<feature type="disulfide bond" evidence="5">
    <location>
        <begin position="91"/>
        <end position="101"/>
    </location>
</feature>
<reference evidence="8 9" key="1">
    <citation type="submission" date="2018-10" db="EMBL/GenBank/DDBJ databases">
        <title>Genome assembly for a Yunnan-Guizhou Plateau 3E fish, Anabarilius grahami (Regan), and its evolutionary and genetic applications.</title>
        <authorList>
            <person name="Jiang W."/>
        </authorList>
    </citation>
    <scope>NUCLEOTIDE SEQUENCE [LARGE SCALE GENOMIC DNA]</scope>
    <source>
        <strain evidence="8">AG-KIZ</strain>
        <tissue evidence="8">Muscle</tissue>
    </source>
</reference>